<keyword evidence="1" id="KW-1133">Transmembrane helix</keyword>
<feature type="transmembrane region" description="Helical" evidence="1">
    <location>
        <begin position="53"/>
        <end position="72"/>
    </location>
</feature>
<dbReference type="Proteomes" id="UP001233999">
    <property type="component" value="Unassembled WGS sequence"/>
</dbReference>
<dbReference type="EMBL" id="JASPKZ010004567">
    <property type="protein sequence ID" value="KAJ9590075.1"/>
    <property type="molecule type" value="Genomic_DNA"/>
</dbReference>
<name>A0AAD8A004_DIPPU</name>
<keyword evidence="1" id="KW-0812">Transmembrane</keyword>
<organism evidence="2 3">
    <name type="scientific">Diploptera punctata</name>
    <name type="common">Pacific beetle cockroach</name>
    <dbReference type="NCBI Taxonomy" id="6984"/>
    <lineage>
        <taxon>Eukaryota</taxon>
        <taxon>Metazoa</taxon>
        <taxon>Ecdysozoa</taxon>
        <taxon>Arthropoda</taxon>
        <taxon>Hexapoda</taxon>
        <taxon>Insecta</taxon>
        <taxon>Pterygota</taxon>
        <taxon>Neoptera</taxon>
        <taxon>Polyneoptera</taxon>
        <taxon>Dictyoptera</taxon>
        <taxon>Blattodea</taxon>
        <taxon>Blaberoidea</taxon>
        <taxon>Blaberidae</taxon>
        <taxon>Diplopterinae</taxon>
        <taxon>Diploptera</taxon>
    </lineage>
</organism>
<gene>
    <name evidence="2" type="ORF">L9F63_016795</name>
</gene>
<reference evidence="2" key="2">
    <citation type="submission" date="2023-05" db="EMBL/GenBank/DDBJ databases">
        <authorList>
            <person name="Fouks B."/>
        </authorList>
    </citation>
    <scope>NUCLEOTIDE SEQUENCE</scope>
    <source>
        <strain evidence="2">Stay&amp;Tobe</strain>
        <tissue evidence="2">Testes</tissue>
    </source>
</reference>
<evidence type="ECO:0000313" key="3">
    <source>
        <dbReference type="Proteomes" id="UP001233999"/>
    </source>
</evidence>
<sequence>VGYYRIRPVHYSRFIYYFCFIIFGVYSSRKIFIKPPGCLYYISGILSWHCNPLVNLGPLPLLFCNIIILLIISKMYCHQILYNQFLQTC</sequence>
<reference evidence="2" key="1">
    <citation type="journal article" date="2023" name="IScience">
        <title>Live-bearing cockroach genome reveals convergent evolutionary mechanisms linked to viviparity in insects and beyond.</title>
        <authorList>
            <person name="Fouks B."/>
            <person name="Harrison M.C."/>
            <person name="Mikhailova A.A."/>
            <person name="Marchal E."/>
            <person name="English S."/>
            <person name="Carruthers M."/>
            <person name="Jennings E.C."/>
            <person name="Chiamaka E.L."/>
            <person name="Frigard R.A."/>
            <person name="Pippel M."/>
            <person name="Attardo G.M."/>
            <person name="Benoit J.B."/>
            <person name="Bornberg-Bauer E."/>
            <person name="Tobe S.S."/>
        </authorList>
    </citation>
    <scope>NUCLEOTIDE SEQUENCE</scope>
    <source>
        <strain evidence="2">Stay&amp;Tobe</strain>
    </source>
</reference>
<feature type="non-terminal residue" evidence="2">
    <location>
        <position position="89"/>
    </location>
</feature>
<dbReference type="AlphaFoldDB" id="A0AAD8A004"/>
<proteinExistence type="predicted"/>
<comment type="caution">
    <text evidence="2">The sequence shown here is derived from an EMBL/GenBank/DDBJ whole genome shotgun (WGS) entry which is preliminary data.</text>
</comment>
<feature type="non-terminal residue" evidence="2">
    <location>
        <position position="1"/>
    </location>
</feature>
<accession>A0AAD8A004</accession>
<protein>
    <submittedName>
        <fullName evidence="2">Uncharacterized protein</fullName>
    </submittedName>
</protein>
<keyword evidence="3" id="KW-1185">Reference proteome</keyword>
<feature type="transmembrane region" description="Helical" evidence="1">
    <location>
        <begin position="14"/>
        <end position="33"/>
    </location>
</feature>
<evidence type="ECO:0000313" key="2">
    <source>
        <dbReference type="EMBL" id="KAJ9590075.1"/>
    </source>
</evidence>
<evidence type="ECO:0000256" key="1">
    <source>
        <dbReference type="SAM" id="Phobius"/>
    </source>
</evidence>
<keyword evidence="1" id="KW-0472">Membrane</keyword>